<dbReference type="InterPro" id="IPR013083">
    <property type="entry name" value="Znf_RING/FYVE/PHD"/>
</dbReference>
<feature type="compositionally biased region" description="Polar residues" evidence="6">
    <location>
        <begin position="253"/>
        <end position="271"/>
    </location>
</feature>
<feature type="compositionally biased region" description="Low complexity" evidence="6">
    <location>
        <begin position="69"/>
        <end position="82"/>
    </location>
</feature>
<feature type="region of interest" description="Disordered" evidence="6">
    <location>
        <begin position="537"/>
        <end position="557"/>
    </location>
</feature>
<evidence type="ECO:0000313" key="9">
    <source>
        <dbReference type="RefSeq" id="XP_021850301.2"/>
    </source>
</evidence>
<feature type="domain" description="AIPP2-like SPOC-like" evidence="7">
    <location>
        <begin position="346"/>
        <end position="479"/>
    </location>
</feature>
<feature type="compositionally biased region" description="Basic and acidic residues" evidence="6">
    <location>
        <begin position="583"/>
        <end position="594"/>
    </location>
</feature>
<dbReference type="SUPFAM" id="SSF57903">
    <property type="entry name" value="FYVE/PHD zinc finger"/>
    <property type="match status" value="1"/>
</dbReference>
<dbReference type="InterPro" id="IPR011011">
    <property type="entry name" value="Znf_FYVE_PHD"/>
</dbReference>
<evidence type="ECO:0000313" key="8">
    <source>
        <dbReference type="Proteomes" id="UP000813463"/>
    </source>
</evidence>
<feature type="compositionally biased region" description="Polar residues" evidence="6">
    <location>
        <begin position="537"/>
        <end position="546"/>
    </location>
</feature>
<name>A0A9R0JX31_SPIOL</name>
<dbReference type="Proteomes" id="UP000813463">
    <property type="component" value="Chromosome 5"/>
</dbReference>
<keyword evidence="3" id="KW-0862">Zinc</keyword>
<proteinExistence type="predicted"/>
<feature type="compositionally biased region" description="Polar residues" evidence="6">
    <location>
        <begin position="110"/>
        <end position="121"/>
    </location>
</feature>
<dbReference type="RefSeq" id="XP_021850301.2">
    <property type="nucleotide sequence ID" value="XM_021994609.2"/>
</dbReference>
<feature type="region of interest" description="Disordered" evidence="6">
    <location>
        <begin position="109"/>
        <end position="212"/>
    </location>
</feature>
<feature type="compositionally biased region" description="Basic and acidic residues" evidence="6">
    <location>
        <begin position="191"/>
        <end position="205"/>
    </location>
</feature>
<evidence type="ECO:0000256" key="4">
    <source>
        <dbReference type="ARBA" id="ARBA00023015"/>
    </source>
</evidence>
<accession>A0A9R0JX31</accession>
<dbReference type="Gene3D" id="3.30.40.10">
    <property type="entry name" value="Zinc/RING finger domain, C3HC4 (zinc finger)"/>
    <property type="match status" value="1"/>
</dbReference>
<evidence type="ECO:0000259" key="7">
    <source>
        <dbReference type="Pfam" id="PF23121"/>
    </source>
</evidence>
<dbReference type="PANTHER" id="PTHR33304:SF36">
    <property type="entry name" value="GB|AAF26970.1-RELATED"/>
    <property type="match status" value="1"/>
</dbReference>
<evidence type="ECO:0000256" key="6">
    <source>
        <dbReference type="SAM" id="MobiDB-lite"/>
    </source>
</evidence>
<dbReference type="AlphaFoldDB" id="A0A9R0JX31"/>
<dbReference type="KEGG" id="soe:110789890"/>
<organism evidence="8 9">
    <name type="scientific">Spinacia oleracea</name>
    <name type="common">Spinach</name>
    <dbReference type="NCBI Taxonomy" id="3562"/>
    <lineage>
        <taxon>Eukaryota</taxon>
        <taxon>Viridiplantae</taxon>
        <taxon>Streptophyta</taxon>
        <taxon>Embryophyta</taxon>
        <taxon>Tracheophyta</taxon>
        <taxon>Spermatophyta</taxon>
        <taxon>Magnoliopsida</taxon>
        <taxon>eudicotyledons</taxon>
        <taxon>Gunneridae</taxon>
        <taxon>Pentapetalae</taxon>
        <taxon>Caryophyllales</taxon>
        <taxon>Chenopodiaceae</taxon>
        <taxon>Chenopodioideae</taxon>
        <taxon>Anserineae</taxon>
        <taxon>Spinacia</taxon>
    </lineage>
</organism>
<dbReference type="GO" id="GO:0140566">
    <property type="term" value="F:histone reader activity"/>
    <property type="evidence" value="ECO:0007669"/>
    <property type="project" value="InterPro"/>
</dbReference>
<protein>
    <submittedName>
        <fullName evidence="9">Uncharacterized protein isoform X1</fullName>
    </submittedName>
</protein>
<feature type="region of interest" description="Disordered" evidence="6">
    <location>
        <begin position="64"/>
        <end position="93"/>
    </location>
</feature>
<dbReference type="InterPro" id="IPR049914">
    <property type="entry name" value="PHD1-3/5-6"/>
</dbReference>
<keyword evidence="2" id="KW-0863">Zinc-finger</keyword>
<evidence type="ECO:0000256" key="3">
    <source>
        <dbReference type="ARBA" id="ARBA00022833"/>
    </source>
</evidence>
<keyword evidence="1" id="KW-0479">Metal-binding</keyword>
<evidence type="ECO:0000256" key="1">
    <source>
        <dbReference type="ARBA" id="ARBA00022723"/>
    </source>
</evidence>
<keyword evidence="4" id="KW-0805">Transcription regulation</keyword>
<gene>
    <name evidence="9" type="primary">LOC110789890</name>
</gene>
<dbReference type="GO" id="GO:0008270">
    <property type="term" value="F:zinc ion binding"/>
    <property type="evidence" value="ECO:0007669"/>
    <property type="project" value="UniProtKB-KW"/>
</dbReference>
<sequence length="692" mass="76832">MSYWELALLLHLKDKPCEICGRVGWVEPLTVCSKCKVTREHRYCMRVAYNGDQEKWVCEECDSSNQIPSAKPASSKQPSGSGIKLMMKKPPPKVQYITPEEAIGLESGAMRSNLSPPNISQFRHRPSANKRSSTPPAKFTIKPNPPVGPSGRRDPLNDRSMPNGSKDKNVSASTDGSARKHYGESPTAKRVTFEKHPKIGVERDNINPGHTSVQLSQCLPAISSDGHAQQPCIKTPTSKRLPDGKLSKYDISSGHTSQLVQPFPTATSDGCAQQPCIKTPTDKHFPDGKLPKDDINSGHTSPLLQPFPTVTSVIDDVCTGVQQKKIDSKECESLRDTGVLAASPTWKGIFKIINDVKQRLIFEDIQARLPCKVHRKVYDLLRKFPEILSFEMLPRKDFWEDIFQEVGPSELDIGLYFLSSRMSNLGEQSYCSLLEYLDKHDFLLKSTYFDEVELLVFSSIHLPVDSCKINQKHFLWGLFRPSKDNIVVSEPSESGVMVDTLHSQEHEAKYMDIDMPGPSNEVKPLPKSAGSPIIFTSDTSRVQQSLSEEHEAEDMEIDMLGGEEFGIDRVVPKSTENSSGNHTESENRSSEPSRAESGITVDAPRSSDIKQVQQPISEVKPSAKSVVSPVKIVKRDCTGVAMEASPSSSHVENEGLEFEKELQRNFDWFASLVQVNEAGLLKRDVKVEADAS</sequence>
<reference evidence="9" key="2">
    <citation type="submission" date="2025-08" db="UniProtKB">
        <authorList>
            <consortium name="RefSeq"/>
        </authorList>
    </citation>
    <scope>IDENTIFICATION</scope>
    <source>
        <tissue evidence="9">Leaf</tissue>
    </source>
</reference>
<feature type="region of interest" description="Disordered" evidence="6">
    <location>
        <begin position="572"/>
        <end position="617"/>
    </location>
</feature>
<dbReference type="Pfam" id="PF23121">
    <property type="entry name" value="SPOC_AIPP2"/>
    <property type="match status" value="1"/>
</dbReference>
<dbReference type="PANTHER" id="PTHR33304">
    <property type="match status" value="1"/>
</dbReference>
<evidence type="ECO:0000256" key="5">
    <source>
        <dbReference type="ARBA" id="ARBA00023163"/>
    </source>
</evidence>
<keyword evidence="5" id="KW-0804">Transcription</keyword>
<feature type="compositionally biased region" description="Basic and acidic residues" evidence="6">
    <location>
        <begin position="280"/>
        <end position="290"/>
    </location>
</feature>
<evidence type="ECO:0000256" key="2">
    <source>
        <dbReference type="ARBA" id="ARBA00022771"/>
    </source>
</evidence>
<reference evidence="8" key="1">
    <citation type="journal article" date="2021" name="Nat. Commun.">
        <title>Genomic analyses provide insights into spinach domestication and the genetic basis of agronomic traits.</title>
        <authorList>
            <person name="Cai X."/>
            <person name="Sun X."/>
            <person name="Xu C."/>
            <person name="Sun H."/>
            <person name="Wang X."/>
            <person name="Ge C."/>
            <person name="Zhang Z."/>
            <person name="Wang Q."/>
            <person name="Fei Z."/>
            <person name="Jiao C."/>
            <person name="Wang Q."/>
        </authorList>
    </citation>
    <scope>NUCLEOTIDE SEQUENCE [LARGE SCALE GENOMIC DNA]</scope>
    <source>
        <strain evidence="8">cv. Varoflay</strain>
    </source>
</reference>
<dbReference type="GeneID" id="110789890"/>
<keyword evidence="8" id="KW-1185">Reference proteome</keyword>
<dbReference type="InterPro" id="IPR056280">
    <property type="entry name" value="AIPP2-like_SPOC"/>
</dbReference>
<feature type="region of interest" description="Disordered" evidence="6">
    <location>
        <begin position="224"/>
        <end position="290"/>
    </location>
</feature>
<dbReference type="GO" id="GO:0034244">
    <property type="term" value="P:negative regulation of transcription elongation by RNA polymerase II"/>
    <property type="evidence" value="ECO:0007669"/>
    <property type="project" value="InterPro"/>
</dbReference>